<name>A0A7J6VBG6_THATH</name>
<sequence>MVHNIEVNMQNVIVSGLGHGHEYEFTCSWLGIMAPDFICGFLLLSKMLINGANSADVSGSLSKQKTIDISQIPVPSENYLGRSSLDVSDVAYCTIIFSI</sequence>
<proteinExistence type="predicted"/>
<protein>
    <submittedName>
        <fullName evidence="1">Uncharacterized protein</fullName>
    </submittedName>
</protein>
<comment type="caution">
    <text evidence="1">The sequence shown here is derived from an EMBL/GenBank/DDBJ whole genome shotgun (WGS) entry which is preliminary data.</text>
</comment>
<dbReference type="EMBL" id="JABWDY010035426">
    <property type="protein sequence ID" value="KAF5182001.1"/>
    <property type="molecule type" value="Genomic_DNA"/>
</dbReference>
<evidence type="ECO:0000313" key="1">
    <source>
        <dbReference type="EMBL" id="KAF5182001.1"/>
    </source>
</evidence>
<dbReference type="Proteomes" id="UP000554482">
    <property type="component" value="Unassembled WGS sequence"/>
</dbReference>
<dbReference type="AlphaFoldDB" id="A0A7J6VBG6"/>
<feature type="non-terminal residue" evidence="1">
    <location>
        <position position="99"/>
    </location>
</feature>
<organism evidence="1 2">
    <name type="scientific">Thalictrum thalictroides</name>
    <name type="common">Rue-anemone</name>
    <name type="synonym">Anemone thalictroides</name>
    <dbReference type="NCBI Taxonomy" id="46969"/>
    <lineage>
        <taxon>Eukaryota</taxon>
        <taxon>Viridiplantae</taxon>
        <taxon>Streptophyta</taxon>
        <taxon>Embryophyta</taxon>
        <taxon>Tracheophyta</taxon>
        <taxon>Spermatophyta</taxon>
        <taxon>Magnoliopsida</taxon>
        <taxon>Ranunculales</taxon>
        <taxon>Ranunculaceae</taxon>
        <taxon>Thalictroideae</taxon>
        <taxon>Thalictrum</taxon>
    </lineage>
</organism>
<reference evidence="1 2" key="1">
    <citation type="submission" date="2020-06" db="EMBL/GenBank/DDBJ databases">
        <title>Transcriptomic and genomic resources for Thalictrum thalictroides and T. hernandezii: Facilitating candidate gene discovery in an emerging model plant lineage.</title>
        <authorList>
            <person name="Arias T."/>
            <person name="Riano-Pachon D.M."/>
            <person name="Di Stilio V.S."/>
        </authorList>
    </citation>
    <scope>NUCLEOTIDE SEQUENCE [LARGE SCALE GENOMIC DNA]</scope>
    <source>
        <strain evidence="2">cv. WT478/WT964</strain>
        <tissue evidence="1">Leaves</tissue>
    </source>
</reference>
<keyword evidence="2" id="KW-1185">Reference proteome</keyword>
<evidence type="ECO:0000313" key="2">
    <source>
        <dbReference type="Proteomes" id="UP000554482"/>
    </source>
</evidence>
<gene>
    <name evidence="1" type="ORF">FRX31_028412</name>
</gene>
<accession>A0A7J6VBG6</accession>